<sequence>MAPELVNANGGVLRSGTSVNGNDGKYSSSYDRRVMSESKDRAAFMMINEAKARMSDKPVPAIIKGLLEVDPSKRLTCCDAYYRLNKHKGKENSIIDDAMHVKPLKDYFGNYDILGDTSTLQELRRFYHLLEMTNPTTIKAALSVDHHTLPDPNDSPLI</sequence>
<proteinExistence type="predicted"/>
<evidence type="ECO:0000256" key="1">
    <source>
        <dbReference type="SAM" id="MobiDB-lite"/>
    </source>
</evidence>
<dbReference type="AlphaFoldDB" id="C5LT00"/>
<feature type="region of interest" description="Disordered" evidence="1">
    <location>
        <begin position="1"/>
        <end position="32"/>
    </location>
</feature>
<dbReference type="RefSeq" id="XP_002767419.1">
    <property type="nucleotide sequence ID" value="XM_002767373.1"/>
</dbReference>
<evidence type="ECO:0000313" key="3">
    <source>
        <dbReference type="Proteomes" id="UP000007800"/>
    </source>
</evidence>
<name>C5LT00_PERM5</name>
<reference evidence="2 3" key="1">
    <citation type="submission" date="2008-07" db="EMBL/GenBank/DDBJ databases">
        <authorList>
            <person name="El-Sayed N."/>
            <person name="Caler E."/>
            <person name="Inman J."/>
            <person name="Amedeo P."/>
            <person name="Hass B."/>
            <person name="Wortman J."/>
        </authorList>
    </citation>
    <scope>NUCLEOTIDE SEQUENCE [LARGE SCALE GENOMIC DNA]</scope>
    <source>
        <strain evidence="3">ATCC 50983 / TXsc</strain>
    </source>
</reference>
<keyword evidence="3" id="KW-1185">Reference proteome</keyword>
<organism evidence="3">
    <name type="scientific">Perkinsus marinus (strain ATCC 50983 / TXsc)</name>
    <dbReference type="NCBI Taxonomy" id="423536"/>
    <lineage>
        <taxon>Eukaryota</taxon>
        <taxon>Sar</taxon>
        <taxon>Alveolata</taxon>
        <taxon>Perkinsozoa</taxon>
        <taxon>Perkinsea</taxon>
        <taxon>Perkinsida</taxon>
        <taxon>Perkinsidae</taxon>
        <taxon>Perkinsus</taxon>
    </lineage>
</organism>
<accession>C5LT00</accession>
<evidence type="ECO:0000313" key="2">
    <source>
        <dbReference type="EMBL" id="EER00137.1"/>
    </source>
</evidence>
<gene>
    <name evidence="2" type="ORF">Pmar_PMAR014804</name>
</gene>
<dbReference type="EMBL" id="GG685284">
    <property type="protein sequence ID" value="EER00137.1"/>
    <property type="molecule type" value="Genomic_DNA"/>
</dbReference>
<dbReference type="InParanoid" id="C5LT00"/>
<dbReference type="GeneID" id="9049836"/>
<dbReference type="Proteomes" id="UP000007800">
    <property type="component" value="Unassembled WGS sequence"/>
</dbReference>
<protein>
    <submittedName>
        <fullName evidence="2">Uncharacterized protein</fullName>
    </submittedName>
</protein>
<feature type="compositionally biased region" description="Polar residues" evidence="1">
    <location>
        <begin position="15"/>
        <end position="29"/>
    </location>
</feature>